<feature type="transmembrane region" description="Helical" evidence="8">
    <location>
        <begin position="142"/>
        <end position="161"/>
    </location>
</feature>
<evidence type="ECO:0000256" key="4">
    <source>
        <dbReference type="ARBA" id="ARBA00022989"/>
    </source>
</evidence>
<feature type="domain" description="G-protein coupled receptors family 2 profile 2" evidence="10">
    <location>
        <begin position="105"/>
        <end position="353"/>
    </location>
</feature>
<dbReference type="GeneTree" id="ENSGT00940000156341"/>
<dbReference type="PANTHER" id="PTHR12011:SF277">
    <property type="entry name" value="ADHESION G-PROTEIN COUPLED RECEPTOR G4"/>
    <property type="match status" value="1"/>
</dbReference>
<dbReference type="EMBL" id="AFYH01024714">
    <property type="status" value="NOT_ANNOTATED_CDS"/>
    <property type="molecule type" value="Genomic_DNA"/>
</dbReference>
<dbReference type="PROSITE" id="PS50261">
    <property type="entry name" value="G_PROTEIN_RECEP_F2_4"/>
    <property type="match status" value="1"/>
</dbReference>
<protein>
    <submittedName>
        <fullName evidence="11">Adhesion G protein-coupled receptor G4b</fullName>
    </submittedName>
</protein>
<dbReference type="Proteomes" id="UP000008672">
    <property type="component" value="Unassembled WGS sequence"/>
</dbReference>
<dbReference type="InterPro" id="IPR000832">
    <property type="entry name" value="GPCR_2_secretin-like"/>
</dbReference>
<evidence type="ECO:0000256" key="7">
    <source>
        <dbReference type="SAM" id="MobiDB-lite"/>
    </source>
</evidence>
<feature type="transmembrane region" description="Helical" evidence="8">
    <location>
        <begin position="211"/>
        <end position="235"/>
    </location>
</feature>
<feature type="transmembrane region" description="Helical" evidence="8">
    <location>
        <begin position="107"/>
        <end position="130"/>
    </location>
</feature>
<dbReference type="PROSITE" id="PS00650">
    <property type="entry name" value="G_PROTEIN_RECEP_F2_2"/>
    <property type="match status" value="1"/>
</dbReference>
<dbReference type="InterPro" id="IPR000203">
    <property type="entry name" value="GPS"/>
</dbReference>
<keyword evidence="4 8" id="KW-1133">Transmembrane helix</keyword>
<evidence type="ECO:0000256" key="5">
    <source>
        <dbReference type="ARBA" id="ARBA00023136"/>
    </source>
</evidence>
<dbReference type="CDD" id="cd15997">
    <property type="entry name" value="7tmB2_GPR112"/>
    <property type="match status" value="1"/>
</dbReference>
<dbReference type="InterPro" id="IPR046338">
    <property type="entry name" value="GAIN_dom_sf"/>
</dbReference>
<dbReference type="EMBL" id="AFYH01024715">
    <property type="status" value="NOT_ANNOTATED_CDS"/>
    <property type="molecule type" value="Genomic_DNA"/>
</dbReference>
<reference evidence="11" key="3">
    <citation type="submission" date="2025-09" db="UniProtKB">
        <authorList>
            <consortium name="Ensembl"/>
        </authorList>
    </citation>
    <scope>IDENTIFICATION</scope>
</reference>
<evidence type="ECO:0000256" key="3">
    <source>
        <dbReference type="ARBA" id="ARBA00022729"/>
    </source>
</evidence>
<dbReference type="PRINTS" id="PR00249">
    <property type="entry name" value="GPCRSECRETIN"/>
</dbReference>
<evidence type="ECO:0000259" key="10">
    <source>
        <dbReference type="PROSITE" id="PS50261"/>
    </source>
</evidence>
<feature type="domain" description="GAIN-B" evidence="9">
    <location>
        <begin position="1"/>
        <end position="96"/>
    </location>
</feature>
<sequence>SSQSKQVLNTYVLAASFTNMTIRDLSEPVTITLQHLIPKEHDDGVQCVFWDFKQNDGLGGWNPSGCEMTDTSRNSTTCQCNHLTHFGVLLDISRTALDPLNDYVLTIITYIGCGISSIFLGVSLLTYLVFEKLRRDNPSKILINLCTALLMLNLVFLLNSWLASFNNYGLCISVAIFLHYFLLASFTWMGLEAMHMYFALVKVFNIYIPNYILKLCIAGWGIPAVVVAIVVSVNMDFYGFMGPLMNMICWIKNDIAFYISVVVYVCLIFFANIAVFFVVLVQIHNMKAKKHKALTTGFLQDLKSIISLSFLLGLTWGLAFFAWGSVKVPFMYLFSVFNTLQGFFIFVFHCFMKENVQKQWRIHLCCGSFRLNEYTDWSRSGTNARSNLKSIDQKSSVHSIKSTKSNSTNSTSNSSASGQNIFPKTSLENDYAYDNVCSASSTFMPTIPDSREWSHMDVETYCKQLSTSTVRSDFH</sequence>
<feature type="transmembrane region" description="Helical" evidence="8">
    <location>
        <begin position="167"/>
        <end position="191"/>
    </location>
</feature>
<dbReference type="InterPro" id="IPR017983">
    <property type="entry name" value="GPCR_2_secretin-like_CS"/>
</dbReference>
<dbReference type="SMART" id="SM00303">
    <property type="entry name" value="GPS"/>
    <property type="match status" value="1"/>
</dbReference>
<organism evidence="11 12">
    <name type="scientific">Latimeria chalumnae</name>
    <name type="common">Coelacanth</name>
    <dbReference type="NCBI Taxonomy" id="7897"/>
    <lineage>
        <taxon>Eukaryota</taxon>
        <taxon>Metazoa</taxon>
        <taxon>Chordata</taxon>
        <taxon>Craniata</taxon>
        <taxon>Vertebrata</taxon>
        <taxon>Euteleostomi</taxon>
        <taxon>Coelacanthiformes</taxon>
        <taxon>Coelacanthidae</taxon>
        <taxon>Latimeria</taxon>
    </lineage>
</organism>
<feature type="compositionally biased region" description="Low complexity" evidence="7">
    <location>
        <begin position="399"/>
        <end position="417"/>
    </location>
</feature>
<evidence type="ECO:0000256" key="1">
    <source>
        <dbReference type="ARBA" id="ARBA00004141"/>
    </source>
</evidence>
<dbReference type="Gene3D" id="1.20.1070.10">
    <property type="entry name" value="Rhodopsin 7-helix transmembrane proteins"/>
    <property type="match status" value="1"/>
</dbReference>
<dbReference type="PROSITE" id="PS50221">
    <property type="entry name" value="GAIN_B"/>
    <property type="match status" value="1"/>
</dbReference>
<dbReference type="GO" id="GO:0007189">
    <property type="term" value="P:adenylate cyclase-activating G protein-coupled receptor signaling pathway"/>
    <property type="evidence" value="ECO:0007669"/>
    <property type="project" value="TreeGrafter"/>
</dbReference>
<dbReference type="InterPro" id="IPR057244">
    <property type="entry name" value="GAIN_B"/>
</dbReference>
<keyword evidence="6" id="KW-1015">Disulfide bond</keyword>
<dbReference type="FunFam" id="1.20.1070.10:FF:000043">
    <property type="entry name" value="adhesion G-protein coupled receptor G2 isoform X1"/>
    <property type="match status" value="1"/>
</dbReference>
<comment type="subcellular location">
    <subcellularLocation>
        <location evidence="1">Membrane</location>
        <topology evidence="1">Multi-pass membrane protein</topology>
    </subcellularLocation>
</comment>
<name>H3B958_LATCH</name>
<feature type="compositionally biased region" description="Polar residues" evidence="7">
    <location>
        <begin position="381"/>
        <end position="398"/>
    </location>
</feature>
<reference evidence="12" key="1">
    <citation type="submission" date="2011-08" db="EMBL/GenBank/DDBJ databases">
        <title>The draft genome of Latimeria chalumnae.</title>
        <authorList>
            <person name="Di Palma F."/>
            <person name="Alfoldi J."/>
            <person name="Johnson J."/>
            <person name="Berlin A."/>
            <person name="Gnerre S."/>
            <person name="Jaffe D."/>
            <person name="MacCallum I."/>
            <person name="Young S."/>
            <person name="Walker B.J."/>
            <person name="Lander E."/>
            <person name="Lindblad-Toh K."/>
        </authorList>
    </citation>
    <scope>NUCLEOTIDE SEQUENCE [LARGE SCALE GENOMIC DNA]</scope>
    <source>
        <strain evidence="12">Wild caught</strain>
    </source>
</reference>
<feature type="transmembrane region" description="Helical" evidence="8">
    <location>
        <begin position="330"/>
        <end position="351"/>
    </location>
</feature>
<feature type="transmembrane region" description="Helical" evidence="8">
    <location>
        <begin position="302"/>
        <end position="324"/>
    </location>
</feature>
<evidence type="ECO:0000256" key="2">
    <source>
        <dbReference type="ARBA" id="ARBA00022692"/>
    </source>
</evidence>
<evidence type="ECO:0000313" key="11">
    <source>
        <dbReference type="Ensembl" id="ENSLACP00000018429.1"/>
    </source>
</evidence>
<dbReference type="InterPro" id="IPR017981">
    <property type="entry name" value="GPCR_2-like_7TM"/>
</dbReference>
<evidence type="ECO:0000259" key="9">
    <source>
        <dbReference type="PROSITE" id="PS50221"/>
    </source>
</evidence>
<evidence type="ECO:0000256" key="6">
    <source>
        <dbReference type="ARBA" id="ARBA00023157"/>
    </source>
</evidence>
<dbReference type="Pfam" id="PF01825">
    <property type="entry name" value="GPS"/>
    <property type="match status" value="1"/>
</dbReference>
<feature type="transmembrane region" description="Helical" evidence="8">
    <location>
        <begin position="255"/>
        <end position="281"/>
    </location>
</feature>
<dbReference type="AlphaFoldDB" id="H3B958"/>
<accession>H3B958</accession>
<gene>
    <name evidence="11" type="primary">ADGRG4A</name>
</gene>
<dbReference type="GO" id="GO:0004930">
    <property type="term" value="F:G protein-coupled receptor activity"/>
    <property type="evidence" value="ECO:0007669"/>
    <property type="project" value="InterPro"/>
</dbReference>
<keyword evidence="12" id="KW-1185">Reference proteome</keyword>
<dbReference type="GO" id="GO:0007166">
    <property type="term" value="P:cell surface receptor signaling pathway"/>
    <property type="evidence" value="ECO:0007669"/>
    <property type="project" value="InterPro"/>
</dbReference>
<dbReference type="PANTHER" id="PTHR12011">
    <property type="entry name" value="ADHESION G-PROTEIN COUPLED RECEPTOR"/>
    <property type="match status" value="1"/>
</dbReference>
<dbReference type="HOGENOM" id="CLU_002753_3_9_1"/>
<feature type="region of interest" description="Disordered" evidence="7">
    <location>
        <begin position="381"/>
        <end position="420"/>
    </location>
</feature>
<dbReference type="Pfam" id="PF00002">
    <property type="entry name" value="7tm_2"/>
    <property type="match status" value="1"/>
</dbReference>
<dbReference type="GO" id="GO:0005886">
    <property type="term" value="C:plasma membrane"/>
    <property type="evidence" value="ECO:0007669"/>
    <property type="project" value="TreeGrafter"/>
</dbReference>
<keyword evidence="5 8" id="KW-0472">Membrane</keyword>
<reference evidence="11" key="2">
    <citation type="submission" date="2025-08" db="UniProtKB">
        <authorList>
            <consortium name="Ensembl"/>
        </authorList>
    </citation>
    <scope>IDENTIFICATION</scope>
</reference>
<dbReference type="Ensembl" id="ENSLACT00000018562.1">
    <property type="protein sequence ID" value="ENSLACP00000018429.1"/>
    <property type="gene ID" value="ENSLACG00000016230.1"/>
</dbReference>
<evidence type="ECO:0000313" key="12">
    <source>
        <dbReference type="Proteomes" id="UP000008672"/>
    </source>
</evidence>
<keyword evidence="2 8" id="KW-0812">Transmembrane</keyword>
<keyword evidence="3" id="KW-0732">Signal</keyword>
<proteinExistence type="predicted"/>
<dbReference type="Gene3D" id="2.60.220.50">
    <property type="match status" value="1"/>
</dbReference>
<dbReference type="SUPFAM" id="SSF81321">
    <property type="entry name" value="Family A G protein-coupled receptor-like"/>
    <property type="match status" value="1"/>
</dbReference>
<evidence type="ECO:0000256" key="8">
    <source>
        <dbReference type="SAM" id="Phobius"/>
    </source>
</evidence>